<proteinExistence type="predicted"/>
<evidence type="ECO:0000313" key="1">
    <source>
        <dbReference type="EMBL" id="JAD70247.1"/>
    </source>
</evidence>
<reference evidence="1" key="2">
    <citation type="journal article" date="2015" name="Data Brief">
        <title>Shoot transcriptome of the giant reed, Arundo donax.</title>
        <authorList>
            <person name="Barrero R.A."/>
            <person name="Guerrero F.D."/>
            <person name="Moolhuijzen P."/>
            <person name="Goolsby J.A."/>
            <person name="Tidwell J."/>
            <person name="Bellgard S.E."/>
            <person name="Bellgard M.I."/>
        </authorList>
    </citation>
    <scope>NUCLEOTIDE SEQUENCE</scope>
    <source>
        <tissue evidence="1">Shoot tissue taken approximately 20 cm above the soil surface</tissue>
    </source>
</reference>
<sequence>MRDQTQPTSILDFMTTTMLMLLSPTTQRSVAYLYHDRLMELFILKMH</sequence>
<protein>
    <submittedName>
        <fullName evidence="1">Uncharacterized protein</fullName>
    </submittedName>
</protein>
<name>A0A0A9CFF8_ARUDO</name>
<dbReference type="EMBL" id="GBRH01227648">
    <property type="protein sequence ID" value="JAD70247.1"/>
    <property type="molecule type" value="Transcribed_RNA"/>
</dbReference>
<accession>A0A0A9CFF8</accession>
<reference evidence="1" key="1">
    <citation type="submission" date="2014-09" db="EMBL/GenBank/DDBJ databases">
        <authorList>
            <person name="Magalhaes I.L.F."/>
            <person name="Oliveira U."/>
            <person name="Santos F.R."/>
            <person name="Vidigal T.H.D.A."/>
            <person name="Brescovit A.D."/>
            <person name="Santos A.J."/>
        </authorList>
    </citation>
    <scope>NUCLEOTIDE SEQUENCE</scope>
    <source>
        <tissue evidence="1">Shoot tissue taken approximately 20 cm above the soil surface</tissue>
    </source>
</reference>
<organism evidence="1">
    <name type="scientific">Arundo donax</name>
    <name type="common">Giant reed</name>
    <name type="synonym">Donax arundinaceus</name>
    <dbReference type="NCBI Taxonomy" id="35708"/>
    <lineage>
        <taxon>Eukaryota</taxon>
        <taxon>Viridiplantae</taxon>
        <taxon>Streptophyta</taxon>
        <taxon>Embryophyta</taxon>
        <taxon>Tracheophyta</taxon>
        <taxon>Spermatophyta</taxon>
        <taxon>Magnoliopsida</taxon>
        <taxon>Liliopsida</taxon>
        <taxon>Poales</taxon>
        <taxon>Poaceae</taxon>
        <taxon>PACMAD clade</taxon>
        <taxon>Arundinoideae</taxon>
        <taxon>Arundineae</taxon>
        <taxon>Arundo</taxon>
    </lineage>
</organism>
<dbReference type="AlphaFoldDB" id="A0A0A9CFF8"/>